<proteinExistence type="predicted"/>
<evidence type="ECO:0000256" key="2">
    <source>
        <dbReference type="SAM" id="SignalP"/>
    </source>
</evidence>
<evidence type="ECO:0000256" key="1">
    <source>
        <dbReference type="SAM" id="MobiDB-lite"/>
    </source>
</evidence>
<gene>
    <name evidence="4" type="ORF">Ctob_012457</name>
</gene>
<protein>
    <recommendedName>
        <fullName evidence="3">Nucleotide-diphospho-sugar transferase domain-containing protein</fullName>
    </recommendedName>
</protein>
<dbReference type="EMBL" id="JWZX01003126">
    <property type="protein sequence ID" value="KOO24100.1"/>
    <property type="molecule type" value="Genomic_DNA"/>
</dbReference>
<dbReference type="InterPro" id="IPR053250">
    <property type="entry name" value="Glycosyltransferase_77"/>
</dbReference>
<keyword evidence="5" id="KW-1185">Reference proteome</keyword>
<dbReference type="AlphaFoldDB" id="A0A0M0JCA0"/>
<keyword evidence="2" id="KW-0732">Signal</keyword>
<feature type="region of interest" description="Disordered" evidence="1">
    <location>
        <begin position="389"/>
        <end position="415"/>
    </location>
</feature>
<name>A0A0M0JCA0_9EUKA</name>
<accession>A0A0M0JCA0</accession>
<dbReference type="GO" id="GO:0005794">
    <property type="term" value="C:Golgi apparatus"/>
    <property type="evidence" value="ECO:0007669"/>
    <property type="project" value="TreeGrafter"/>
</dbReference>
<dbReference type="PANTHER" id="PTHR46936">
    <property type="entry name" value="ARABINOSYLTRANSFERASE XEG113"/>
    <property type="match status" value="1"/>
</dbReference>
<reference evidence="5" key="1">
    <citation type="journal article" date="2015" name="PLoS Genet.">
        <title>Genome Sequence and Transcriptome Analyses of Chrysochromulina tobin: Metabolic Tools for Enhanced Algal Fitness in the Prominent Order Prymnesiales (Haptophyceae).</title>
        <authorList>
            <person name="Hovde B.T."/>
            <person name="Deodato C.R."/>
            <person name="Hunsperger H.M."/>
            <person name="Ryken S.A."/>
            <person name="Yost W."/>
            <person name="Jha R.K."/>
            <person name="Patterson J."/>
            <person name="Monnat R.J. Jr."/>
            <person name="Barlow S.B."/>
            <person name="Starkenburg S.R."/>
            <person name="Cattolico R.A."/>
        </authorList>
    </citation>
    <scope>NUCLEOTIDE SEQUENCE</scope>
    <source>
        <strain evidence="5">CCMP291</strain>
    </source>
</reference>
<dbReference type="PANTHER" id="PTHR46936:SF1">
    <property type="entry name" value="ARABINOSYLTRANSFERASE XEG113"/>
    <property type="match status" value="1"/>
</dbReference>
<dbReference type="Proteomes" id="UP000037460">
    <property type="component" value="Unassembled WGS sequence"/>
</dbReference>
<evidence type="ECO:0000313" key="4">
    <source>
        <dbReference type="EMBL" id="KOO24100.1"/>
    </source>
</evidence>
<dbReference type="GO" id="GO:0052636">
    <property type="term" value="F:arabinosyltransferase activity"/>
    <property type="evidence" value="ECO:0007669"/>
    <property type="project" value="TreeGrafter"/>
</dbReference>
<feature type="domain" description="Nucleotide-diphospho-sugar transferase" evidence="3">
    <location>
        <begin position="158"/>
        <end position="278"/>
    </location>
</feature>
<evidence type="ECO:0000259" key="3">
    <source>
        <dbReference type="Pfam" id="PF03407"/>
    </source>
</evidence>
<feature type="signal peptide" evidence="2">
    <location>
        <begin position="1"/>
        <end position="20"/>
    </location>
</feature>
<sequence>MRRGRIWVMAFCITIAVIHAADKTWSPKDFDSVEVWPTRPPTQKEAADSGVTLKEAMNMPWFPTHEIYCANGRLCRPGEGNLKGYRFWGQPYIHRESYVQSRHRTQPHEPNPQAEYSKLASLARRVQKENLVMIAAADWDFRRIILNWIIHVHRLGYTNALVLSMDAELHADLRRRGLPSFDNSANLDAWNTTCLQRHVQRVRTERVLAVAALVAAGLDVLHMDATVILVQDVLPSLRAAAAARVDMMAQRHECPPNVERHTGSGVNPGFLYVRAARADALVPFFKDAVQRGLVEFYHRWDNVIDHFGFTFLFDENDLSTPTSKLSNETTIFNLRRPRGCQPGDPHEQSPQAQGCLRAGFFPHDQFPRFGSWPLLRATARVHHIVQGDAALGPEHAEPPGIKPSRGPRQRLDRYDDKDFDDYEDAMRVMGLWKVDDAPEYHGGAARIRLGPDYYSGKDEPRSRRRG</sequence>
<evidence type="ECO:0000313" key="5">
    <source>
        <dbReference type="Proteomes" id="UP000037460"/>
    </source>
</evidence>
<feature type="chain" id="PRO_5005601729" description="Nucleotide-diphospho-sugar transferase domain-containing protein" evidence="2">
    <location>
        <begin position="21"/>
        <end position="466"/>
    </location>
</feature>
<dbReference type="Pfam" id="PF03407">
    <property type="entry name" value="Nucleotid_trans"/>
    <property type="match status" value="1"/>
</dbReference>
<organism evidence="4 5">
    <name type="scientific">Chrysochromulina tobinii</name>
    <dbReference type="NCBI Taxonomy" id="1460289"/>
    <lineage>
        <taxon>Eukaryota</taxon>
        <taxon>Haptista</taxon>
        <taxon>Haptophyta</taxon>
        <taxon>Prymnesiophyceae</taxon>
        <taxon>Prymnesiales</taxon>
        <taxon>Chrysochromulinaceae</taxon>
        <taxon>Chrysochromulina</taxon>
    </lineage>
</organism>
<dbReference type="InterPro" id="IPR005069">
    <property type="entry name" value="Nucl-diP-sugar_transferase"/>
</dbReference>
<comment type="caution">
    <text evidence="4">The sequence shown here is derived from an EMBL/GenBank/DDBJ whole genome shotgun (WGS) entry which is preliminary data.</text>
</comment>